<evidence type="ECO:0000256" key="3">
    <source>
        <dbReference type="ARBA" id="ARBA00004629"/>
    </source>
</evidence>
<evidence type="ECO:0000256" key="4">
    <source>
        <dbReference type="ARBA" id="ARBA00006277"/>
    </source>
</evidence>
<keyword evidence="10" id="KW-0159">Chromosome partition</keyword>
<dbReference type="GO" id="GO:0005874">
    <property type="term" value="C:microtubule"/>
    <property type="evidence" value="ECO:0007669"/>
    <property type="project" value="UniProtKB-KW"/>
</dbReference>
<accession>A0A9P6W4S4</accession>
<keyword evidence="19" id="KW-1185">Reference proteome</keyword>
<gene>
    <name evidence="18" type="primary">DAD3</name>
    <name evidence="18" type="ORF">C6P45_001198</name>
</gene>
<evidence type="ECO:0000256" key="2">
    <source>
        <dbReference type="ARBA" id="ARBA00004186"/>
    </source>
</evidence>
<dbReference type="EMBL" id="PUHR01000150">
    <property type="protein sequence ID" value="KAG0662148.1"/>
    <property type="molecule type" value="Genomic_DNA"/>
</dbReference>
<name>A0A9P6W4S4_MAUEX</name>
<comment type="similarity">
    <text evidence="4">Belongs to the DASH complex DAD3 family.</text>
</comment>
<evidence type="ECO:0000256" key="10">
    <source>
        <dbReference type="ARBA" id="ARBA00022829"/>
    </source>
</evidence>
<comment type="subcellular location">
    <subcellularLocation>
        <location evidence="3">Chromosome</location>
        <location evidence="3">Centromere</location>
        <location evidence="3">Kinetochore</location>
    </subcellularLocation>
    <subcellularLocation>
        <location evidence="2">Cytoplasm</location>
        <location evidence="2">Cytoskeleton</location>
        <location evidence="2">Spindle</location>
    </subcellularLocation>
    <subcellularLocation>
        <location evidence="1">Nucleus</location>
    </subcellularLocation>
</comment>
<dbReference type="GO" id="GO:0008608">
    <property type="term" value="P:attachment of spindle microtubules to kinetochore"/>
    <property type="evidence" value="ECO:0007669"/>
    <property type="project" value="InterPro"/>
</dbReference>
<keyword evidence="6" id="KW-0963">Cytoplasm</keyword>
<organism evidence="18 19">
    <name type="scientific">Maudiozyma exigua</name>
    <name type="common">Yeast</name>
    <name type="synonym">Kazachstania exigua</name>
    <dbReference type="NCBI Taxonomy" id="34358"/>
    <lineage>
        <taxon>Eukaryota</taxon>
        <taxon>Fungi</taxon>
        <taxon>Dikarya</taxon>
        <taxon>Ascomycota</taxon>
        <taxon>Saccharomycotina</taxon>
        <taxon>Saccharomycetes</taxon>
        <taxon>Saccharomycetales</taxon>
        <taxon>Saccharomycetaceae</taxon>
        <taxon>Maudiozyma</taxon>
    </lineage>
</organism>
<evidence type="ECO:0000256" key="9">
    <source>
        <dbReference type="ARBA" id="ARBA00022776"/>
    </source>
</evidence>
<proteinExistence type="inferred from homology"/>
<keyword evidence="15" id="KW-0137">Centromere</keyword>
<evidence type="ECO:0000256" key="6">
    <source>
        <dbReference type="ARBA" id="ARBA00022490"/>
    </source>
</evidence>
<dbReference type="AlphaFoldDB" id="A0A9P6W4S4"/>
<keyword evidence="5" id="KW-0158">Chromosome</keyword>
<keyword evidence="11" id="KW-0995">Kinetochore</keyword>
<dbReference type="PANTHER" id="PTHR28017">
    <property type="entry name" value="DASH COMPLEX SUBUNIT DAD3"/>
    <property type="match status" value="1"/>
</dbReference>
<keyword evidence="13" id="KW-0539">Nucleus</keyword>
<evidence type="ECO:0000256" key="16">
    <source>
        <dbReference type="ARBA" id="ARBA00044179"/>
    </source>
</evidence>
<evidence type="ECO:0000313" key="18">
    <source>
        <dbReference type="EMBL" id="KAG0662148.1"/>
    </source>
</evidence>
<keyword evidence="8" id="KW-0493">Microtubule</keyword>
<evidence type="ECO:0000256" key="1">
    <source>
        <dbReference type="ARBA" id="ARBA00004123"/>
    </source>
</evidence>
<keyword evidence="14" id="KW-0131">Cell cycle</keyword>
<protein>
    <recommendedName>
        <fullName evidence="16">DASH complex subunit DAD3</fullName>
    </recommendedName>
    <alternativeName>
        <fullName evidence="17">Outer kinetochore protein DAD3</fullName>
    </alternativeName>
</protein>
<dbReference type="GO" id="GO:0042729">
    <property type="term" value="C:DASH complex"/>
    <property type="evidence" value="ECO:0007669"/>
    <property type="project" value="InterPro"/>
</dbReference>
<dbReference type="InterPro" id="IPR013965">
    <property type="entry name" value="DASH_Dad3"/>
</dbReference>
<evidence type="ECO:0000256" key="5">
    <source>
        <dbReference type="ARBA" id="ARBA00022454"/>
    </source>
</evidence>
<dbReference type="OrthoDB" id="2443965at2759"/>
<keyword evidence="7" id="KW-0132">Cell division</keyword>
<evidence type="ECO:0000256" key="13">
    <source>
        <dbReference type="ARBA" id="ARBA00023242"/>
    </source>
</evidence>
<evidence type="ECO:0000256" key="12">
    <source>
        <dbReference type="ARBA" id="ARBA00023212"/>
    </source>
</evidence>
<dbReference type="PANTHER" id="PTHR28017:SF1">
    <property type="entry name" value="DASH COMPLEX SUBUNIT DAD3"/>
    <property type="match status" value="1"/>
</dbReference>
<dbReference type="Proteomes" id="UP000750334">
    <property type="component" value="Unassembled WGS sequence"/>
</dbReference>
<evidence type="ECO:0000256" key="7">
    <source>
        <dbReference type="ARBA" id="ARBA00022618"/>
    </source>
</evidence>
<evidence type="ECO:0000256" key="17">
    <source>
        <dbReference type="ARBA" id="ARBA00044305"/>
    </source>
</evidence>
<evidence type="ECO:0000256" key="14">
    <source>
        <dbReference type="ARBA" id="ARBA00023306"/>
    </source>
</evidence>
<dbReference type="GO" id="GO:0072686">
    <property type="term" value="C:mitotic spindle"/>
    <property type="evidence" value="ECO:0007669"/>
    <property type="project" value="InterPro"/>
</dbReference>
<keyword evidence="12" id="KW-0206">Cytoskeleton</keyword>
<evidence type="ECO:0000256" key="8">
    <source>
        <dbReference type="ARBA" id="ARBA00022701"/>
    </source>
</evidence>
<dbReference type="Pfam" id="PF08656">
    <property type="entry name" value="DASH_Dad3"/>
    <property type="match status" value="1"/>
</dbReference>
<reference evidence="18 19" key="1">
    <citation type="submission" date="2020-11" db="EMBL/GenBank/DDBJ databases">
        <title>Kefir isolates.</title>
        <authorList>
            <person name="Marcisauskas S."/>
            <person name="Kim Y."/>
            <person name="Blasche S."/>
        </authorList>
    </citation>
    <scope>NUCLEOTIDE SEQUENCE [LARGE SCALE GENOMIC DNA]</scope>
    <source>
        <strain evidence="18 19">OG2</strain>
    </source>
</reference>
<sequence length="89" mass="9955">MEAQLTPLQQNVLDKYSGLAKALHTLDASIKELNNTKKTNKATPEDVLSEIRELEVKLSLVGTLLKGSVYSYVQQQQQQLKQKAVQNTD</sequence>
<comment type="caution">
    <text evidence="18">The sequence shown here is derived from an EMBL/GenBank/DDBJ whole genome shotgun (WGS) entry which is preliminary data.</text>
</comment>
<keyword evidence="9" id="KW-0498">Mitosis</keyword>
<dbReference type="GO" id="GO:0051010">
    <property type="term" value="F:microtubule plus-end binding"/>
    <property type="evidence" value="ECO:0007669"/>
    <property type="project" value="TreeGrafter"/>
</dbReference>
<evidence type="ECO:0000256" key="11">
    <source>
        <dbReference type="ARBA" id="ARBA00022838"/>
    </source>
</evidence>
<dbReference type="GO" id="GO:0051301">
    <property type="term" value="P:cell division"/>
    <property type="evidence" value="ECO:0007669"/>
    <property type="project" value="UniProtKB-KW"/>
</dbReference>
<evidence type="ECO:0000313" key="19">
    <source>
        <dbReference type="Proteomes" id="UP000750334"/>
    </source>
</evidence>
<evidence type="ECO:0000256" key="15">
    <source>
        <dbReference type="ARBA" id="ARBA00023328"/>
    </source>
</evidence>